<dbReference type="SUPFAM" id="SSF54791">
    <property type="entry name" value="Eukaryotic type KH-domain (KH-domain type I)"/>
    <property type="match status" value="1"/>
</dbReference>
<feature type="region of interest" description="Disordered" evidence="1">
    <location>
        <begin position="285"/>
        <end position="439"/>
    </location>
</feature>
<sequence>MVFHKTKTVVVKKEIDVLDLTGEHVEAPPSSSTQPQPPAEQPQQSLPSRLKPSNLITMHTEQTHAMPFPPGCPVLYNFRTNAPYNTTVCRGVVKSVSLDLDSRKLYYEVGRNRSINNNVSNDEDDDKTTTLILEDELAYANKCPVKVTACVHSFDDVEGEIVHAKPTTTAATSKSNDDKLEISYTVMYEDTNNDELQFEERVTADRIKYRNNDTVQATGRHEDLDQKPSAKNSKPLDSLKISNEIEDTSQNEVSEITERSLGEEEREGNEKRAAVAGIAAGKSGGEAIDQTQQQPKNHAAASKRTDEVPPIITCNSDTTLPLSSNATDEVTKKVPMIDIKREPSSSDQNERHKTDSDMQQTKRTSDADDSPKSTDSNKSLFSSKGDESMFDAPLETAERSDVPKAKTGNVGSQSTKTNSTTSKSMASAPMATIPKQEDATLKTLKKNDTDPLTTTIPRKRKCSEVQIAGQSLIRGESFASLKDAGKRTLELSASPDSINKIPRKKMTPNPNGTLPAPALVRGSSSQAKQSGKMCAKEPLTLQLTVPRWVKNLNNLYNYILGDNRIRAKHIMSNTNCTIHISRCSPHQSTPMKITITSKHQYAGTIERDLLNAKEAVEKHIIDYLKDNQARCRLLYELSVTSSGSLDIPCAKSGAVQFRSHTEHNLIWAQLLEVPALSKGVLVGSGKNLSIDAKMLQKIQAKAPCSVEAFGGSSMCAPYVFIIGNALNPVDEATALLTGYHPPD</sequence>
<feature type="compositionally biased region" description="Polar residues" evidence="1">
    <location>
        <begin position="313"/>
        <end position="328"/>
    </location>
</feature>
<evidence type="ECO:0000313" key="3">
    <source>
        <dbReference type="Proteomes" id="UP000001449"/>
    </source>
</evidence>
<feature type="compositionally biased region" description="Basic and acidic residues" evidence="1">
    <location>
        <begin position="256"/>
        <end position="271"/>
    </location>
</feature>
<evidence type="ECO:0000313" key="2">
    <source>
        <dbReference type="EMBL" id="EED94652.1"/>
    </source>
</evidence>
<feature type="compositionally biased region" description="Basic and acidic residues" evidence="1">
    <location>
        <begin position="338"/>
        <end position="356"/>
    </location>
</feature>
<proteinExistence type="predicted"/>
<dbReference type="HOGENOM" id="CLU_374099_0_0_1"/>
<dbReference type="RefSeq" id="XP_002287209.1">
    <property type="nucleotide sequence ID" value="XM_002287173.1"/>
</dbReference>
<keyword evidence="3" id="KW-1185">Reference proteome</keyword>
<feature type="compositionally biased region" description="Polar residues" evidence="1">
    <location>
        <begin position="373"/>
        <end position="382"/>
    </location>
</feature>
<feature type="region of interest" description="Disordered" evidence="1">
    <location>
        <begin position="24"/>
        <end position="49"/>
    </location>
</feature>
<dbReference type="InterPro" id="IPR036612">
    <property type="entry name" value="KH_dom_type_1_sf"/>
</dbReference>
<feature type="compositionally biased region" description="Low complexity" evidence="1">
    <location>
        <begin position="414"/>
        <end position="424"/>
    </location>
</feature>
<accession>B8BTT0</accession>
<evidence type="ECO:0000256" key="1">
    <source>
        <dbReference type="SAM" id="MobiDB-lite"/>
    </source>
</evidence>
<dbReference type="KEGG" id="tps:THAPSDRAFT_2243"/>
<organism evidence="2 3">
    <name type="scientific">Thalassiosira pseudonana</name>
    <name type="common">Marine diatom</name>
    <name type="synonym">Cyclotella nana</name>
    <dbReference type="NCBI Taxonomy" id="35128"/>
    <lineage>
        <taxon>Eukaryota</taxon>
        <taxon>Sar</taxon>
        <taxon>Stramenopiles</taxon>
        <taxon>Ochrophyta</taxon>
        <taxon>Bacillariophyta</taxon>
        <taxon>Coscinodiscophyceae</taxon>
        <taxon>Thalassiosirophycidae</taxon>
        <taxon>Thalassiosirales</taxon>
        <taxon>Thalassiosiraceae</taxon>
        <taxon>Thalassiosira</taxon>
    </lineage>
</organism>
<dbReference type="AlphaFoldDB" id="B8BTT0"/>
<feature type="compositionally biased region" description="Basic and acidic residues" evidence="1">
    <location>
        <begin position="363"/>
        <end position="372"/>
    </location>
</feature>
<dbReference type="PaxDb" id="35128-Thaps2243"/>
<protein>
    <submittedName>
        <fullName evidence="2">Uncharacterized protein</fullName>
    </submittedName>
</protein>
<dbReference type="Proteomes" id="UP000001449">
    <property type="component" value="Chromosome 2"/>
</dbReference>
<dbReference type="EMBL" id="CM000639">
    <property type="protein sequence ID" value="EED94652.1"/>
    <property type="molecule type" value="Genomic_DNA"/>
</dbReference>
<dbReference type="InParanoid" id="B8BTT0"/>
<feature type="compositionally biased region" description="Basic and acidic residues" evidence="1">
    <location>
        <begin position="219"/>
        <end position="228"/>
    </location>
</feature>
<name>B8BTT0_THAPS</name>
<feature type="region of interest" description="Disordered" evidence="1">
    <location>
        <begin position="212"/>
        <end position="271"/>
    </location>
</feature>
<gene>
    <name evidence="2" type="ORF">THAPSDRAFT_2243</name>
</gene>
<reference evidence="2 3" key="2">
    <citation type="journal article" date="2008" name="Nature">
        <title>The Phaeodactylum genome reveals the evolutionary history of diatom genomes.</title>
        <authorList>
            <person name="Bowler C."/>
            <person name="Allen A.E."/>
            <person name="Badger J.H."/>
            <person name="Grimwood J."/>
            <person name="Jabbari K."/>
            <person name="Kuo A."/>
            <person name="Maheswari U."/>
            <person name="Martens C."/>
            <person name="Maumus F."/>
            <person name="Otillar R.P."/>
            <person name="Rayko E."/>
            <person name="Salamov A."/>
            <person name="Vandepoele K."/>
            <person name="Beszteri B."/>
            <person name="Gruber A."/>
            <person name="Heijde M."/>
            <person name="Katinka M."/>
            <person name="Mock T."/>
            <person name="Valentin K."/>
            <person name="Verret F."/>
            <person name="Berges J.A."/>
            <person name="Brownlee C."/>
            <person name="Cadoret J.P."/>
            <person name="Chiovitti A."/>
            <person name="Choi C.J."/>
            <person name="Coesel S."/>
            <person name="De Martino A."/>
            <person name="Detter J.C."/>
            <person name="Durkin C."/>
            <person name="Falciatore A."/>
            <person name="Fournet J."/>
            <person name="Haruta M."/>
            <person name="Huysman M.J."/>
            <person name="Jenkins B.D."/>
            <person name="Jiroutova K."/>
            <person name="Jorgensen R.E."/>
            <person name="Joubert Y."/>
            <person name="Kaplan A."/>
            <person name="Kroger N."/>
            <person name="Kroth P.G."/>
            <person name="La Roche J."/>
            <person name="Lindquist E."/>
            <person name="Lommer M."/>
            <person name="Martin-Jezequel V."/>
            <person name="Lopez P.J."/>
            <person name="Lucas S."/>
            <person name="Mangogna M."/>
            <person name="McGinnis K."/>
            <person name="Medlin L.K."/>
            <person name="Montsant A."/>
            <person name="Oudot-Le Secq M.P."/>
            <person name="Napoli C."/>
            <person name="Obornik M."/>
            <person name="Parker M.S."/>
            <person name="Petit J.L."/>
            <person name="Porcel B.M."/>
            <person name="Poulsen N."/>
            <person name="Robison M."/>
            <person name="Rychlewski L."/>
            <person name="Rynearson T.A."/>
            <person name="Schmutz J."/>
            <person name="Shapiro H."/>
            <person name="Siaut M."/>
            <person name="Stanley M."/>
            <person name="Sussman M.R."/>
            <person name="Taylor A.R."/>
            <person name="Vardi A."/>
            <person name="von Dassow P."/>
            <person name="Vyverman W."/>
            <person name="Willis A."/>
            <person name="Wyrwicz L.S."/>
            <person name="Rokhsar D.S."/>
            <person name="Weissenbach J."/>
            <person name="Armbrust E.V."/>
            <person name="Green B.R."/>
            <person name="Van de Peer Y."/>
            <person name="Grigoriev I.V."/>
        </authorList>
    </citation>
    <scope>NUCLEOTIDE SEQUENCE [LARGE SCALE GENOMIC DNA]</scope>
    <source>
        <strain evidence="2 3">CCMP1335</strain>
    </source>
</reference>
<dbReference type="GeneID" id="7448673"/>
<reference evidence="2 3" key="1">
    <citation type="journal article" date="2004" name="Science">
        <title>The genome of the diatom Thalassiosira pseudonana: ecology, evolution, and metabolism.</title>
        <authorList>
            <person name="Armbrust E.V."/>
            <person name="Berges J.A."/>
            <person name="Bowler C."/>
            <person name="Green B.R."/>
            <person name="Martinez D."/>
            <person name="Putnam N.H."/>
            <person name="Zhou S."/>
            <person name="Allen A.E."/>
            <person name="Apt K.E."/>
            <person name="Bechner M."/>
            <person name="Brzezinski M.A."/>
            <person name="Chaal B.K."/>
            <person name="Chiovitti A."/>
            <person name="Davis A.K."/>
            <person name="Demarest M.S."/>
            <person name="Detter J.C."/>
            <person name="Glavina T."/>
            <person name="Goodstein D."/>
            <person name="Hadi M.Z."/>
            <person name="Hellsten U."/>
            <person name="Hildebrand M."/>
            <person name="Jenkins B.D."/>
            <person name="Jurka J."/>
            <person name="Kapitonov V.V."/>
            <person name="Kroger N."/>
            <person name="Lau W.W."/>
            <person name="Lane T.W."/>
            <person name="Larimer F.W."/>
            <person name="Lippmeier J.C."/>
            <person name="Lucas S."/>
            <person name="Medina M."/>
            <person name="Montsant A."/>
            <person name="Obornik M."/>
            <person name="Parker M.S."/>
            <person name="Palenik B."/>
            <person name="Pazour G.J."/>
            <person name="Richardson P.M."/>
            <person name="Rynearson T.A."/>
            <person name="Saito M.A."/>
            <person name="Schwartz D.C."/>
            <person name="Thamatrakoln K."/>
            <person name="Valentin K."/>
            <person name="Vardi A."/>
            <person name="Wilkerson F.P."/>
            <person name="Rokhsar D.S."/>
        </authorList>
    </citation>
    <scope>NUCLEOTIDE SEQUENCE [LARGE SCALE GENOMIC DNA]</scope>
    <source>
        <strain evidence="2 3">CCMP1335</strain>
    </source>
</reference>
<dbReference type="GO" id="GO:0003723">
    <property type="term" value="F:RNA binding"/>
    <property type="evidence" value="ECO:0007669"/>
    <property type="project" value="InterPro"/>
</dbReference>